<dbReference type="PANTHER" id="PTHR37422:SF13">
    <property type="entry name" value="LIPOPOLYSACCHARIDE BIOSYNTHESIS PROTEIN PA4999-RELATED"/>
    <property type="match status" value="1"/>
</dbReference>
<proteinExistence type="predicted"/>
<feature type="transmembrane region" description="Helical" evidence="6">
    <location>
        <begin position="484"/>
        <end position="504"/>
    </location>
</feature>
<feature type="transmembrane region" description="Helical" evidence="6">
    <location>
        <begin position="228"/>
        <end position="245"/>
    </location>
</feature>
<organism evidence="8 9">
    <name type="scientific">Candidatus Woesebacteria bacterium GW2011_GWB1_39_10</name>
    <dbReference type="NCBI Taxonomy" id="1618572"/>
    <lineage>
        <taxon>Bacteria</taxon>
        <taxon>Candidatus Woeseibacteriota</taxon>
    </lineage>
</organism>
<feature type="transmembrane region" description="Helical" evidence="6">
    <location>
        <begin position="369"/>
        <end position="390"/>
    </location>
</feature>
<feature type="transmembrane region" description="Helical" evidence="6">
    <location>
        <begin position="7"/>
        <end position="27"/>
    </location>
</feature>
<dbReference type="STRING" id="1618572.UT17_C0002G0171"/>
<evidence type="ECO:0000256" key="4">
    <source>
        <dbReference type="ARBA" id="ARBA00023136"/>
    </source>
</evidence>
<evidence type="ECO:0000256" key="6">
    <source>
        <dbReference type="SAM" id="Phobius"/>
    </source>
</evidence>
<accession>A0A0G0LKQ5</accession>
<dbReference type="InterPro" id="IPR011990">
    <property type="entry name" value="TPR-like_helical_dom_sf"/>
</dbReference>
<feature type="domain" description="O-antigen ligase-related" evidence="7">
    <location>
        <begin position="211"/>
        <end position="382"/>
    </location>
</feature>
<reference evidence="8 9" key="1">
    <citation type="journal article" date="2015" name="Nature">
        <title>rRNA introns, odd ribosomes, and small enigmatic genomes across a large radiation of phyla.</title>
        <authorList>
            <person name="Brown C.T."/>
            <person name="Hug L.A."/>
            <person name="Thomas B.C."/>
            <person name="Sharon I."/>
            <person name="Castelle C.J."/>
            <person name="Singh A."/>
            <person name="Wilkins M.J."/>
            <person name="Williams K.H."/>
            <person name="Banfield J.F."/>
        </authorList>
    </citation>
    <scope>NUCLEOTIDE SEQUENCE [LARGE SCALE GENOMIC DNA]</scope>
</reference>
<dbReference type="Gene3D" id="1.25.40.10">
    <property type="entry name" value="Tetratricopeptide repeat domain"/>
    <property type="match status" value="2"/>
</dbReference>
<dbReference type="SUPFAM" id="SSF48452">
    <property type="entry name" value="TPR-like"/>
    <property type="match status" value="1"/>
</dbReference>
<gene>
    <name evidence="8" type="ORF">UT17_C0002G0171</name>
</gene>
<comment type="subcellular location">
    <subcellularLocation>
        <location evidence="1">Membrane</location>
        <topology evidence="1">Multi-pass membrane protein</topology>
    </subcellularLocation>
</comment>
<protein>
    <recommendedName>
        <fullName evidence="7">O-antigen ligase-related domain-containing protein</fullName>
    </recommendedName>
</protein>
<keyword evidence="5" id="KW-0802">TPR repeat</keyword>
<dbReference type="SMART" id="SM00028">
    <property type="entry name" value="TPR"/>
    <property type="match status" value="3"/>
</dbReference>
<dbReference type="EMBL" id="LBVU01000002">
    <property type="protein sequence ID" value="KKQ92508.1"/>
    <property type="molecule type" value="Genomic_DNA"/>
</dbReference>
<feature type="transmembrane region" description="Helical" evidence="6">
    <location>
        <begin position="204"/>
        <end position="222"/>
    </location>
</feature>
<keyword evidence="2 6" id="KW-0812">Transmembrane</keyword>
<dbReference type="Pfam" id="PF13431">
    <property type="entry name" value="TPR_17"/>
    <property type="match status" value="1"/>
</dbReference>
<dbReference type="Pfam" id="PF04932">
    <property type="entry name" value="Wzy_C"/>
    <property type="match status" value="1"/>
</dbReference>
<dbReference type="Proteomes" id="UP000034774">
    <property type="component" value="Unassembled WGS sequence"/>
</dbReference>
<evidence type="ECO:0000259" key="7">
    <source>
        <dbReference type="Pfam" id="PF04932"/>
    </source>
</evidence>
<feature type="transmembrane region" description="Helical" evidence="6">
    <location>
        <begin position="257"/>
        <end position="275"/>
    </location>
</feature>
<dbReference type="InterPro" id="IPR051533">
    <property type="entry name" value="WaaL-like"/>
</dbReference>
<evidence type="ECO:0000313" key="8">
    <source>
        <dbReference type="EMBL" id="KKQ92508.1"/>
    </source>
</evidence>
<dbReference type="InterPro" id="IPR019734">
    <property type="entry name" value="TPR_rpt"/>
</dbReference>
<dbReference type="InterPro" id="IPR007016">
    <property type="entry name" value="O-antigen_ligase-rel_domated"/>
</dbReference>
<dbReference type="PROSITE" id="PS50005">
    <property type="entry name" value="TPR"/>
    <property type="match status" value="1"/>
</dbReference>
<dbReference type="PANTHER" id="PTHR37422">
    <property type="entry name" value="TEICHURONIC ACID BIOSYNTHESIS PROTEIN TUAE"/>
    <property type="match status" value="1"/>
</dbReference>
<feature type="repeat" description="TPR" evidence="5">
    <location>
        <begin position="626"/>
        <end position="659"/>
    </location>
</feature>
<evidence type="ECO:0000256" key="2">
    <source>
        <dbReference type="ARBA" id="ARBA00022692"/>
    </source>
</evidence>
<comment type="caution">
    <text evidence="8">The sequence shown here is derived from an EMBL/GenBank/DDBJ whole genome shotgun (WGS) entry which is preliminary data.</text>
</comment>
<evidence type="ECO:0000313" key="9">
    <source>
        <dbReference type="Proteomes" id="UP000034774"/>
    </source>
</evidence>
<feature type="transmembrane region" description="Helical" evidence="6">
    <location>
        <begin position="33"/>
        <end position="53"/>
    </location>
</feature>
<evidence type="ECO:0000256" key="3">
    <source>
        <dbReference type="ARBA" id="ARBA00022989"/>
    </source>
</evidence>
<dbReference type="AlphaFoldDB" id="A0A0G0LKQ5"/>
<keyword evidence="4 6" id="KW-0472">Membrane</keyword>
<feature type="transmembrane region" description="Helical" evidence="6">
    <location>
        <begin position="98"/>
        <end position="116"/>
    </location>
</feature>
<dbReference type="GO" id="GO:0016020">
    <property type="term" value="C:membrane"/>
    <property type="evidence" value="ECO:0007669"/>
    <property type="project" value="UniProtKB-SubCell"/>
</dbReference>
<feature type="transmembrane region" description="Helical" evidence="6">
    <location>
        <begin position="128"/>
        <end position="145"/>
    </location>
</feature>
<evidence type="ECO:0000256" key="1">
    <source>
        <dbReference type="ARBA" id="ARBA00004141"/>
    </source>
</evidence>
<evidence type="ECO:0000256" key="5">
    <source>
        <dbReference type="PROSITE-ProRule" id="PRU00339"/>
    </source>
</evidence>
<feature type="transmembrane region" description="Helical" evidence="6">
    <location>
        <begin position="65"/>
        <end position="86"/>
    </location>
</feature>
<keyword evidence="3 6" id="KW-1133">Transmembrane helix</keyword>
<feature type="transmembrane region" description="Helical" evidence="6">
    <location>
        <begin position="172"/>
        <end position="192"/>
    </location>
</feature>
<sequence length="705" mass="79990">MIKLQKIIFILFAILFFFVPLVLWPYTSEVFEFNKIVLVYIFTVLIVAAWFARTVLAQKIIFRRTILDIPLLAFLASQFSSTILSIDPSTSWLGYYSRFNGGLLSTISYSLLYWAFVSNLDRKHALYTIYYILASASLASVYGVLEHFGIDKALWVQDVASRVFSTLGQPNWLAAFLVALLPITWALALTRFQIPQRSWLRNSRFLIHFLLSILFFWTLIFTKSRSGLLGFGVAFPIFWMGYFWLNRKSFLKCLSPFAIISSSLLIISLISGTQYTPNLYNFLIKTNKGLPAETLVKAGPALEVGGTESGTIRKIVWRGAIEIWKQYPIFGTGVETFAFSYYQFRPVEHNLVSEWDFIYNKAHNEYLNLAANTGSFGLIAYLVLVSFSIYQMIKNLQFTIYNLQTNSKFENFKNENLLKIGNWKLVILGLLAGYTSLLVTNFFGFSVVPTQLQLFLFPAIAIILAKSEEVKVKSETINTNQKVLILITLLVLSYSLFVIGKYWYSDTLYAKGKGYNSIQRPDAAINYLVRATNMKPNQPLFHSELANSYAAMALALYNQKDINGSKKYVDLAISESDKSVTLSASMLNLKRSRFGVFVVLSTINPNHLLIAQETLIDAITFAPTDAKLYYNLGLTYARTGQPDRAIEILIKTIGLKANYRDARLAYAYLLIDKNKNTEAKEQLGYILKSIDPNDSLAKQALESIK</sequence>
<feature type="transmembrane region" description="Helical" evidence="6">
    <location>
        <begin position="417"/>
        <end position="437"/>
    </location>
</feature>
<name>A0A0G0LKQ5_9BACT</name>